<accession>A0ACC2M1P7</accession>
<dbReference type="Proteomes" id="UP001234297">
    <property type="component" value="Chromosome 5"/>
</dbReference>
<keyword evidence="2" id="KW-1185">Reference proteome</keyword>
<proteinExistence type="predicted"/>
<dbReference type="EMBL" id="CM056813">
    <property type="protein sequence ID" value="KAJ8639657.1"/>
    <property type="molecule type" value="Genomic_DNA"/>
</dbReference>
<evidence type="ECO:0000313" key="1">
    <source>
        <dbReference type="EMBL" id="KAJ8639657.1"/>
    </source>
</evidence>
<evidence type="ECO:0000313" key="2">
    <source>
        <dbReference type="Proteomes" id="UP001234297"/>
    </source>
</evidence>
<gene>
    <name evidence="1" type="ORF">MRB53_016351</name>
</gene>
<sequence length="100" mass="10897">MGLEYLHHGCDKPVVHKDVKSNNILLDEFFKPRIANFGLAKIMQVGSKDSTQVITWTHGYIAPGKLDLVAIDEEVEGSTDCLIAAAGSTAPPLPSRHRQS</sequence>
<reference evidence="1 2" key="1">
    <citation type="journal article" date="2022" name="Hortic Res">
        <title>A haplotype resolved chromosomal level avocado genome allows analysis of novel avocado genes.</title>
        <authorList>
            <person name="Nath O."/>
            <person name="Fletcher S.J."/>
            <person name="Hayward A."/>
            <person name="Shaw L.M."/>
            <person name="Masouleh A.K."/>
            <person name="Furtado A."/>
            <person name="Henry R.J."/>
            <person name="Mitter N."/>
        </authorList>
    </citation>
    <scope>NUCLEOTIDE SEQUENCE [LARGE SCALE GENOMIC DNA]</scope>
    <source>
        <strain evidence="2">cv. Hass</strain>
    </source>
</reference>
<name>A0ACC2M1P7_PERAE</name>
<protein>
    <submittedName>
        <fullName evidence="1">Uncharacterized protein</fullName>
    </submittedName>
</protein>
<comment type="caution">
    <text evidence="1">The sequence shown here is derived from an EMBL/GenBank/DDBJ whole genome shotgun (WGS) entry which is preliminary data.</text>
</comment>
<organism evidence="1 2">
    <name type="scientific">Persea americana</name>
    <name type="common">Avocado</name>
    <dbReference type="NCBI Taxonomy" id="3435"/>
    <lineage>
        <taxon>Eukaryota</taxon>
        <taxon>Viridiplantae</taxon>
        <taxon>Streptophyta</taxon>
        <taxon>Embryophyta</taxon>
        <taxon>Tracheophyta</taxon>
        <taxon>Spermatophyta</taxon>
        <taxon>Magnoliopsida</taxon>
        <taxon>Magnoliidae</taxon>
        <taxon>Laurales</taxon>
        <taxon>Lauraceae</taxon>
        <taxon>Persea</taxon>
    </lineage>
</organism>